<dbReference type="RefSeq" id="WP_179716253.1">
    <property type="nucleotide sequence ID" value="NZ_JACBZT010000001.1"/>
</dbReference>
<feature type="transmembrane region" description="Helical" evidence="1">
    <location>
        <begin position="87"/>
        <end position="112"/>
    </location>
</feature>
<evidence type="ECO:0008006" key="4">
    <source>
        <dbReference type="Google" id="ProtNLM"/>
    </source>
</evidence>
<dbReference type="AlphaFoldDB" id="A0A853CEP0"/>
<keyword evidence="3" id="KW-1185">Reference proteome</keyword>
<organism evidence="2 3">
    <name type="scientific">Petropleomorpha daqingensis</name>
    <dbReference type="NCBI Taxonomy" id="2026353"/>
    <lineage>
        <taxon>Bacteria</taxon>
        <taxon>Bacillati</taxon>
        <taxon>Actinomycetota</taxon>
        <taxon>Actinomycetes</taxon>
        <taxon>Geodermatophilales</taxon>
        <taxon>Geodermatophilaceae</taxon>
        <taxon>Petropleomorpha</taxon>
    </lineage>
</organism>
<accession>A0A853CEP0</accession>
<feature type="transmembrane region" description="Helical" evidence="1">
    <location>
        <begin position="136"/>
        <end position="160"/>
    </location>
</feature>
<evidence type="ECO:0000313" key="2">
    <source>
        <dbReference type="EMBL" id="NYJ05626.1"/>
    </source>
</evidence>
<gene>
    <name evidence="2" type="ORF">GGQ55_001904</name>
</gene>
<dbReference type="Proteomes" id="UP000541969">
    <property type="component" value="Unassembled WGS sequence"/>
</dbReference>
<comment type="caution">
    <text evidence="2">The sequence shown here is derived from an EMBL/GenBank/DDBJ whole genome shotgun (WGS) entry which is preliminary data.</text>
</comment>
<sequence>MNRVVAAARLHLIHPMVALGIAWLVVGISFAINWAIWFFADLQHQANDGGFTGGVVSLYITVAIVYVQAVTQMLPFAMGLSLSRRTFYLGTALMGVVQAVLYGVILAVLVAIEGATDGWGVGLHFWAPAGLDVDNFALQVLVSGAPMLAFIACGAGIGVVHKRWGTAGTWGLILGSLVVIGGLVVLVTALGAWTQVGGWFADRSVVTLAVALPAALAVVFAGLTWTGLRRTVP</sequence>
<evidence type="ECO:0000313" key="3">
    <source>
        <dbReference type="Proteomes" id="UP000541969"/>
    </source>
</evidence>
<proteinExistence type="predicted"/>
<feature type="transmembrane region" description="Helical" evidence="1">
    <location>
        <begin position="205"/>
        <end position="228"/>
    </location>
</feature>
<name>A0A853CEP0_9ACTN</name>
<keyword evidence="1" id="KW-0812">Transmembrane</keyword>
<protein>
    <recommendedName>
        <fullName evidence="4">ABC-2 type transport system permease protein</fullName>
    </recommendedName>
</protein>
<feature type="transmembrane region" description="Helical" evidence="1">
    <location>
        <begin position="172"/>
        <end position="193"/>
    </location>
</feature>
<reference evidence="2 3" key="1">
    <citation type="submission" date="2020-07" db="EMBL/GenBank/DDBJ databases">
        <title>Sequencing the genomes of 1000 actinobacteria strains.</title>
        <authorList>
            <person name="Klenk H.-P."/>
        </authorList>
    </citation>
    <scope>NUCLEOTIDE SEQUENCE [LARGE SCALE GENOMIC DNA]</scope>
    <source>
        <strain evidence="2 3">DSM 104001</strain>
    </source>
</reference>
<evidence type="ECO:0000256" key="1">
    <source>
        <dbReference type="SAM" id="Phobius"/>
    </source>
</evidence>
<feature type="transmembrane region" description="Helical" evidence="1">
    <location>
        <begin position="56"/>
        <end position="80"/>
    </location>
</feature>
<keyword evidence="1" id="KW-0472">Membrane</keyword>
<dbReference type="EMBL" id="JACBZT010000001">
    <property type="protein sequence ID" value="NYJ05626.1"/>
    <property type="molecule type" value="Genomic_DNA"/>
</dbReference>
<keyword evidence="1" id="KW-1133">Transmembrane helix</keyword>
<feature type="transmembrane region" description="Helical" evidence="1">
    <location>
        <begin position="12"/>
        <end position="36"/>
    </location>
</feature>